<keyword evidence="4" id="KW-0732">Signal</keyword>
<dbReference type="InterPro" id="IPR038765">
    <property type="entry name" value="Papain-like_cys_pep_sf"/>
</dbReference>
<comment type="similarity">
    <text evidence="1">Belongs to the peptidase C48 family.</text>
</comment>
<evidence type="ECO:0000256" key="1">
    <source>
        <dbReference type="ARBA" id="ARBA00005234"/>
    </source>
</evidence>
<proteinExistence type="inferred from homology"/>
<sequence>MAMRMQRMSFPKRLVMLGSITLRLTCALTLTDREEDMPKCLPKLVPVSWLRGLIHVVPKGGAGDRSGKYCVRNLVMDLFTELLHRRQRTYPTCLLLVADLRDRSFLPYNLLPAPAAKTRQELLDSVRIALVLAFLRSTTYADAGQWEVVTPKCPEQRNGHDCGVFVMAFMDLLSLKADGFEFDQDCVVHYEENGLVILIPTHRHHCNRIDNKSCIHTPHGDIYMELSISIAEGNTSYPPIDTIV</sequence>
<comment type="caution">
    <text evidence="6">The sequence shown here is derived from an EMBL/GenBank/DDBJ whole genome shotgun (WGS) entry which is preliminary data.</text>
</comment>
<protein>
    <recommendedName>
        <fullName evidence="5">Ubiquitin-like protease family profile domain-containing protein</fullName>
    </recommendedName>
</protein>
<evidence type="ECO:0000313" key="6">
    <source>
        <dbReference type="EMBL" id="KAJ8424003.1"/>
    </source>
</evidence>
<keyword evidence="7" id="KW-1185">Reference proteome</keyword>
<accession>A0A9Q1GPY5</accession>
<feature type="domain" description="Ubiquitin-like protease family profile" evidence="5">
    <location>
        <begin position="94"/>
        <end position="176"/>
    </location>
</feature>
<organism evidence="6 7">
    <name type="scientific">Carnegiea gigantea</name>
    <dbReference type="NCBI Taxonomy" id="171969"/>
    <lineage>
        <taxon>Eukaryota</taxon>
        <taxon>Viridiplantae</taxon>
        <taxon>Streptophyta</taxon>
        <taxon>Embryophyta</taxon>
        <taxon>Tracheophyta</taxon>
        <taxon>Spermatophyta</taxon>
        <taxon>Magnoliopsida</taxon>
        <taxon>eudicotyledons</taxon>
        <taxon>Gunneridae</taxon>
        <taxon>Pentapetalae</taxon>
        <taxon>Caryophyllales</taxon>
        <taxon>Cactineae</taxon>
        <taxon>Cactaceae</taxon>
        <taxon>Cactoideae</taxon>
        <taxon>Echinocereeae</taxon>
        <taxon>Carnegiea</taxon>
    </lineage>
</organism>
<dbReference type="Proteomes" id="UP001153076">
    <property type="component" value="Unassembled WGS sequence"/>
</dbReference>
<feature type="chain" id="PRO_5040458574" description="Ubiquitin-like protease family profile domain-containing protein" evidence="4">
    <location>
        <begin position="28"/>
        <end position="244"/>
    </location>
</feature>
<dbReference type="OrthoDB" id="5065855at2759"/>
<dbReference type="EMBL" id="JAKOGI010001805">
    <property type="protein sequence ID" value="KAJ8424003.1"/>
    <property type="molecule type" value="Genomic_DNA"/>
</dbReference>
<dbReference type="Pfam" id="PF02902">
    <property type="entry name" value="Peptidase_C48"/>
    <property type="match status" value="1"/>
</dbReference>
<dbReference type="AlphaFoldDB" id="A0A9Q1GPY5"/>
<dbReference type="GO" id="GO:0008234">
    <property type="term" value="F:cysteine-type peptidase activity"/>
    <property type="evidence" value="ECO:0007669"/>
    <property type="project" value="InterPro"/>
</dbReference>
<dbReference type="InterPro" id="IPR003653">
    <property type="entry name" value="Peptidase_C48_C"/>
</dbReference>
<feature type="signal peptide" evidence="4">
    <location>
        <begin position="1"/>
        <end position="27"/>
    </location>
</feature>
<dbReference type="GO" id="GO:0006508">
    <property type="term" value="P:proteolysis"/>
    <property type="evidence" value="ECO:0007669"/>
    <property type="project" value="UniProtKB-KW"/>
</dbReference>
<keyword evidence="2" id="KW-0645">Protease</keyword>
<evidence type="ECO:0000259" key="5">
    <source>
        <dbReference type="Pfam" id="PF02902"/>
    </source>
</evidence>
<reference evidence="6" key="1">
    <citation type="submission" date="2022-04" db="EMBL/GenBank/DDBJ databases">
        <title>Carnegiea gigantea Genome sequencing and assembly v2.</title>
        <authorList>
            <person name="Copetti D."/>
            <person name="Sanderson M.J."/>
            <person name="Burquez A."/>
            <person name="Wojciechowski M.F."/>
        </authorList>
    </citation>
    <scope>NUCLEOTIDE SEQUENCE</scope>
    <source>
        <strain evidence="6">SGP5-SGP5p</strain>
        <tissue evidence="6">Aerial part</tissue>
    </source>
</reference>
<evidence type="ECO:0000313" key="7">
    <source>
        <dbReference type="Proteomes" id="UP001153076"/>
    </source>
</evidence>
<keyword evidence="3" id="KW-0378">Hydrolase</keyword>
<evidence type="ECO:0000256" key="3">
    <source>
        <dbReference type="ARBA" id="ARBA00022801"/>
    </source>
</evidence>
<evidence type="ECO:0000256" key="4">
    <source>
        <dbReference type="SAM" id="SignalP"/>
    </source>
</evidence>
<dbReference type="SUPFAM" id="SSF54001">
    <property type="entry name" value="Cysteine proteinases"/>
    <property type="match status" value="1"/>
</dbReference>
<evidence type="ECO:0000256" key="2">
    <source>
        <dbReference type="ARBA" id="ARBA00022670"/>
    </source>
</evidence>
<name>A0A9Q1GPY5_9CARY</name>
<dbReference type="Gene3D" id="3.40.395.10">
    <property type="entry name" value="Adenoviral Proteinase, Chain A"/>
    <property type="match status" value="1"/>
</dbReference>
<gene>
    <name evidence="6" type="ORF">Cgig2_032387</name>
</gene>